<dbReference type="OrthoDB" id="384498at2"/>
<dbReference type="eggNOG" id="COG1704">
    <property type="taxonomic scope" value="Bacteria"/>
</dbReference>
<reference evidence="8" key="1">
    <citation type="submission" date="2010-03" db="EMBL/GenBank/DDBJ databases">
        <title>The complete genome of Mycoplasma crocodyli MP145.</title>
        <authorList>
            <person name="Glass J.I."/>
            <person name="Durkin A.S."/>
            <person name="Hostetler J."/>
            <person name="Jackson J."/>
            <person name="Johnson J."/>
            <person name="May M.A."/>
            <person name="Paralanov V."/>
            <person name="Radune D."/>
            <person name="Szczypinski B."/>
            <person name="Brown D.R."/>
        </authorList>
    </citation>
    <scope>NUCLEOTIDE SEQUENCE [LARGE SCALE GENOMIC DNA]</scope>
    <source>
        <strain evidence="8">ATCC 51981 / MP145</strain>
    </source>
</reference>
<gene>
    <name evidence="7" type="primary">lemA_1</name>
    <name evidence="7" type="ordered locus">MCRO_0034</name>
</gene>
<comment type="subcellular location">
    <subcellularLocation>
        <location evidence="1">Membrane</location>
        <topology evidence="1">Single-pass membrane protein</topology>
    </subcellularLocation>
</comment>
<dbReference type="HOGENOM" id="CLU_056714_3_0_14"/>
<evidence type="ECO:0000256" key="4">
    <source>
        <dbReference type="ARBA" id="ARBA00022989"/>
    </source>
</evidence>
<organism evidence="7 8">
    <name type="scientific">Mycoplasma crocodyli (strain ATCC 51981 / MP145)</name>
    <dbReference type="NCBI Taxonomy" id="512564"/>
    <lineage>
        <taxon>Bacteria</taxon>
        <taxon>Bacillati</taxon>
        <taxon>Mycoplasmatota</taxon>
        <taxon>Mollicutes</taxon>
        <taxon>Mycoplasmataceae</taxon>
        <taxon>Mycoplasma</taxon>
    </lineage>
</organism>
<proteinExistence type="inferred from homology"/>
<evidence type="ECO:0000256" key="2">
    <source>
        <dbReference type="ARBA" id="ARBA00008854"/>
    </source>
</evidence>
<reference evidence="7 8" key="3">
    <citation type="journal article" date="2011" name="J. Bacteriol.">
        <title>Genome sequences of Mycoplasma alligatoris A21JP2T and Mycoplasma crocodyli MP145T.</title>
        <authorList>
            <person name="Brown D.R."/>
            <person name="Farmerie W.G."/>
            <person name="May M."/>
            <person name="Benders G.A."/>
            <person name="Durkin A.S."/>
            <person name="Hlavinka K."/>
            <person name="Hostetler J."/>
            <person name="Jackson J."/>
            <person name="Johnson J."/>
            <person name="Miller R.H."/>
            <person name="Paralanov V."/>
            <person name="Radune D."/>
            <person name="Szczypinski B."/>
            <person name="Glass J.I."/>
        </authorList>
    </citation>
    <scope>NUCLEOTIDE SEQUENCE [LARGE SCALE GENOMIC DNA]</scope>
    <source>
        <strain evidence="8">ATCC 51981 / MP145</strain>
    </source>
</reference>
<dbReference type="PANTHER" id="PTHR34478">
    <property type="entry name" value="PROTEIN LEMA"/>
    <property type="match status" value="1"/>
</dbReference>
<dbReference type="InterPro" id="IPR007156">
    <property type="entry name" value="MamQ_LemA"/>
</dbReference>
<accession>D5E4M5</accession>
<dbReference type="GO" id="GO:0016020">
    <property type="term" value="C:membrane"/>
    <property type="evidence" value="ECO:0007669"/>
    <property type="project" value="UniProtKB-SubCell"/>
</dbReference>
<keyword evidence="4 6" id="KW-1133">Transmembrane helix</keyword>
<evidence type="ECO:0000256" key="1">
    <source>
        <dbReference type="ARBA" id="ARBA00004167"/>
    </source>
</evidence>
<dbReference type="STRING" id="512564.MCRO_0034"/>
<dbReference type="Pfam" id="PF04011">
    <property type="entry name" value="LemA"/>
    <property type="match status" value="1"/>
</dbReference>
<name>D5E4M5_MYCCM</name>
<evidence type="ECO:0000313" key="8">
    <source>
        <dbReference type="Proteomes" id="UP000001845"/>
    </source>
</evidence>
<dbReference type="Proteomes" id="UP000001845">
    <property type="component" value="Chromosome"/>
</dbReference>
<dbReference type="PANTHER" id="PTHR34478:SF1">
    <property type="entry name" value="PROTEIN LEMA"/>
    <property type="match status" value="1"/>
</dbReference>
<dbReference type="SUPFAM" id="SSF140478">
    <property type="entry name" value="LemA-like"/>
    <property type="match status" value="1"/>
</dbReference>
<keyword evidence="8" id="KW-1185">Reference proteome</keyword>
<dbReference type="KEGG" id="mcd:MCRO_0034"/>
<comment type="similarity">
    <text evidence="2">Belongs to the LemA family.</text>
</comment>
<keyword evidence="3 6" id="KW-0812">Transmembrane</keyword>
<evidence type="ECO:0000313" key="7">
    <source>
        <dbReference type="EMBL" id="ADE19526.1"/>
    </source>
</evidence>
<dbReference type="RefSeq" id="WP_013054303.1">
    <property type="nucleotide sequence ID" value="NC_014014.1"/>
</dbReference>
<dbReference type="InterPro" id="IPR023353">
    <property type="entry name" value="LemA-like_dom_sf"/>
</dbReference>
<protein>
    <recommendedName>
        <fullName evidence="9">LemA family protein</fullName>
    </recommendedName>
</protein>
<sequence>MANQLDELTSPVNNQGNDVNVINKQLEVKIGLSYVLLEILAWIFLIIPGIIILVKKIKAKQYFDQLQQKIQRSASQVDNYLEQRVIVLQNTASLVQKSITLDKDVMLGVAELRSTNPRKNNSLEDRNDKNLLLDGISRNINIAFEKYPELNSIKAIQDAIQQNSQLQKEITASREYYNDNVSKWNTDIFKWYVFKYVAGKNKFTTRIPFSTSAEIKSLSKSVLL</sequence>
<reference key="2">
    <citation type="submission" date="2010-03" db="EMBL/GenBank/DDBJ databases">
        <authorList>
            <person name="Ma Z."/>
            <person name="Wang X."/>
            <person name="Liu H."/>
        </authorList>
    </citation>
    <scope>NUCLEOTIDE SEQUENCE</scope>
    <source>
        <strain>MP145</strain>
    </source>
</reference>
<dbReference type="Gene3D" id="1.20.1440.20">
    <property type="entry name" value="LemA-like domain"/>
    <property type="match status" value="1"/>
</dbReference>
<evidence type="ECO:0000256" key="5">
    <source>
        <dbReference type="ARBA" id="ARBA00023136"/>
    </source>
</evidence>
<evidence type="ECO:0008006" key="9">
    <source>
        <dbReference type="Google" id="ProtNLM"/>
    </source>
</evidence>
<feature type="transmembrane region" description="Helical" evidence="6">
    <location>
        <begin position="32"/>
        <end position="54"/>
    </location>
</feature>
<evidence type="ECO:0000256" key="3">
    <source>
        <dbReference type="ARBA" id="ARBA00022692"/>
    </source>
</evidence>
<dbReference type="AlphaFoldDB" id="D5E4M5"/>
<keyword evidence="5 6" id="KW-0472">Membrane</keyword>
<dbReference type="EMBL" id="CP001991">
    <property type="protein sequence ID" value="ADE19526.1"/>
    <property type="molecule type" value="Genomic_DNA"/>
</dbReference>
<evidence type="ECO:0000256" key="6">
    <source>
        <dbReference type="SAM" id="Phobius"/>
    </source>
</evidence>